<evidence type="ECO:0000313" key="3">
    <source>
        <dbReference type="Proteomes" id="UP000313645"/>
    </source>
</evidence>
<organism evidence="2 3">
    <name type="scientific">Marinobacter halodurans</name>
    <dbReference type="NCBI Taxonomy" id="2528979"/>
    <lineage>
        <taxon>Bacteria</taxon>
        <taxon>Pseudomonadati</taxon>
        <taxon>Pseudomonadota</taxon>
        <taxon>Gammaproteobacteria</taxon>
        <taxon>Pseudomonadales</taxon>
        <taxon>Marinobacteraceae</taxon>
        <taxon>Marinobacter</taxon>
    </lineage>
</organism>
<keyword evidence="3" id="KW-1185">Reference proteome</keyword>
<accession>A0ABY1ZLK7</accession>
<feature type="domain" description="STAS" evidence="1">
    <location>
        <begin position="36"/>
        <end position="95"/>
    </location>
</feature>
<dbReference type="RefSeq" id="WP_131482023.1">
    <property type="nucleotide sequence ID" value="NZ_SJDL01000016.1"/>
</dbReference>
<dbReference type="EMBL" id="SJDL01000016">
    <property type="protein sequence ID" value="TBW55436.1"/>
    <property type="molecule type" value="Genomic_DNA"/>
</dbReference>
<dbReference type="InterPro" id="IPR058548">
    <property type="entry name" value="MlaB-like_STAS"/>
</dbReference>
<dbReference type="SUPFAM" id="SSF52091">
    <property type="entry name" value="SpoIIaa-like"/>
    <property type="match status" value="1"/>
</dbReference>
<comment type="caution">
    <text evidence="2">The sequence shown here is derived from an EMBL/GenBank/DDBJ whole genome shotgun (WGS) entry which is preliminary data.</text>
</comment>
<dbReference type="Gene3D" id="3.30.750.24">
    <property type="entry name" value="STAS domain"/>
    <property type="match status" value="1"/>
</dbReference>
<dbReference type="InterPro" id="IPR002645">
    <property type="entry name" value="STAS_dom"/>
</dbReference>
<proteinExistence type="predicted"/>
<dbReference type="PROSITE" id="PS50801">
    <property type="entry name" value="STAS"/>
    <property type="match status" value="1"/>
</dbReference>
<evidence type="ECO:0000259" key="1">
    <source>
        <dbReference type="PROSITE" id="PS50801"/>
    </source>
</evidence>
<evidence type="ECO:0000313" key="2">
    <source>
        <dbReference type="EMBL" id="TBW55436.1"/>
    </source>
</evidence>
<dbReference type="Proteomes" id="UP000313645">
    <property type="component" value="Unassembled WGS sequence"/>
</dbReference>
<protein>
    <submittedName>
        <fullName evidence="2">STAS domain-containing protein</fullName>
    </submittedName>
</protein>
<reference evidence="2 3" key="1">
    <citation type="submission" date="2019-02" db="EMBL/GenBank/DDBJ databases">
        <title>Marinobacter halodurans sp. nov., a marine bacterium isolated from sea tidal flat.</title>
        <authorList>
            <person name="Yoo Y."/>
            <person name="Lee D.W."/>
            <person name="Kim B.S."/>
            <person name="Kim J.-J."/>
        </authorList>
    </citation>
    <scope>NUCLEOTIDE SEQUENCE [LARGE SCALE GENOMIC DNA]</scope>
    <source>
        <strain evidence="2 3">YJ-S3-2</strain>
    </source>
</reference>
<name>A0ABY1ZLK7_9GAMM</name>
<gene>
    <name evidence="2" type="ORF">EZI54_11450</name>
</gene>
<dbReference type="InterPro" id="IPR036513">
    <property type="entry name" value="STAS_dom_sf"/>
</dbReference>
<dbReference type="Pfam" id="PF13466">
    <property type="entry name" value="STAS_2"/>
    <property type="match status" value="1"/>
</dbReference>
<sequence>MSGRVAEIDCGQVFGIAEVADVYARLYAAIEENLDIKLDISRLERIDTAALQLLYGLERDAAAHGVRLCWSDPSAAFLESAGILGMPGFYRAPPV</sequence>